<dbReference type="AlphaFoldDB" id="A0AAV2ZY41"/>
<dbReference type="SUPFAM" id="SSF64268">
    <property type="entry name" value="PX domain"/>
    <property type="match status" value="1"/>
</dbReference>
<dbReference type="SMART" id="SM00312">
    <property type="entry name" value="PX"/>
    <property type="match status" value="1"/>
</dbReference>
<evidence type="ECO:0000259" key="7">
    <source>
        <dbReference type="PROSITE" id="PS50195"/>
    </source>
</evidence>
<evidence type="ECO:0000256" key="5">
    <source>
        <dbReference type="ARBA" id="ARBA00023121"/>
    </source>
</evidence>
<feature type="domain" description="PX" evidence="7">
    <location>
        <begin position="20"/>
        <end position="137"/>
    </location>
</feature>
<dbReference type="Gene3D" id="3.30.1520.10">
    <property type="entry name" value="Phox-like domain"/>
    <property type="match status" value="1"/>
</dbReference>
<dbReference type="PANTHER" id="PTHR20939:SF1">
    <property type="entry name" value="SORTING NEXIN-20"/>
    <property type="match status" value="1"/>
</dbReference>
<evidence type="ECO:0000256" key="2">
    <source>
        <dbReference type="ARBA" id="ARBA00022448"/>
    </source>
</evidence>
<dbReference type="Pfam" id="PF00787">
    <property type="entry name" value="PX"/>
    <property type="match status" value="1"/>
</dbReference>
<evidence type="ECO:0000313" key="8">
    <source>
        <dbReference type="EMBL" id="DBA17042.1"/>
    </source>
</evidence>
<dbReference type="GO" id="GO:1901981">
    <property type="term" value="F:phosphatidylinositol phosphate binding"/>
    <property type="evidence" value="ECO:0007669"/>
    <property type="project" value="TreeGrafter"/>
</dbReference>
<keyword evidence="3" id="KW-0967">Endosome</keyword>
<sequence>MTTRELQLYWQKEKYDGKPIKLLFQIQSTRIAEDYLSKFVMYKIVIIKTGSFDGKKVFIERRYSDFETLHRNLLKDFKDEMEDVIFPKKILIGNLTEEIIRMRMIALKDYLDELYAIRCVRKSSQFVMFFIKSDLGEGYSCIRGGQYKRAMEIFQQVLYLQEKLVEHYPVMMVSTLCALVVCHKDMDELEKAYEIGLKALELLDKHPKHRYYNPLLDTMISLAYKLGKDFLSLREKIENGENKTTRSSFEGEMVTLKELVVKERVNTE</sequence>
<keyword evidence="5" id="KW-0446">Lipid-binding</keyword>
<dbReference type="EMBL" id="DYDO01000010">
    <property type="protein sequence ID" value="DBA17042.1"/>
    <property type="molecule type" value="Genomic_DNA"/>
</dbReference>
<evidence type="ECO:0000256" key="1">
    <source>
        <dbReference type="ARBA" id="ARBA00004469"/>
    </source>
</evidence>
<dbReference type="GO" id="GO:0015031">
    <property type="term" value="P:protein transport"/>
    <property type="evidence" value="ECO:0007669"/>
    <property type="project" value="UniProtKB-KW"/>
</dbReference>
<evidence type="ECO:0000256" key="3">
    <source>
        <dbReference type="ARBA" id="ARBA00022753"/>
    </source>
</evidence>
<name>A0AAV2ZY41_PYXAD</name>
<dbReference type="InterPro" id="IPR001683">
    <property type="entry name" value="PX_dom"/>
</dbReference>
<comment type="caution">
    <text evidence="8">The sequence shown here is derived from an EMBL/GenBank/DDBJ whole genome shotgun (WGS) entry which is preliminary data.</text>
</comment>
<evidence type="ECO:0000256" key="4">
    <source>
        <dbReference type="ARBA" id="ARBA00022927"/>
    </source>
</evidence>
<dbReference type="SUPFAM" id="SSF48452">
    <property type="entry name" value="TPR-like"/>
    <property type="match status" value="1"/>
</dbReference>
<keyword evidence="9" id="KW-1185">Reference proteome</keyword>
<gene>
    <name evidence="8" type="ORF">GDO54_002557</name>
</gene>
<dbReference type="Gene3D" id="1.25.40.10">
    <property type="entry name" value="Tetratricopeptide repeat domain"/>
    <property type="match status" value="1"/>
</dbReference>
<dbReference type="PROSITE" id="PS50195">
    <property type="entry name" value="PX"/>
    <property type="match status" value="1"/>
</dbReference>
<keyword evidence="2" id="KW-0813">Transport</keyword>
<keyword evidence="4" id="KW-0653">Protein transport</keyword>
<dbReference type="Proteomes" id="UP001181693">
    <property type="component" value="Unassembled WGS sequence"/>
</dbReference>
<keyword evidence="6" id="KW-0472">Membrane</keyword>
<accession>A0AAV2ZY41</accession>
<dbReference type="PANTHER" id="PTHR20939">
    <property type="entry name" value="SORTING NEXIN 20, 21"/>
    <property type="match status" value="1"/>
</dbReference>
<dbReference type="GO" id="GO:0031901">
    <property type="term" value="C:early endosome membrane"/>
    <property type="evidence" value="ECO:0007669"/>
    <property type="project" value="UniProtKB-SubCell"/>
</dbReference>
<evidence type="ECO:0000256" key="6">
    <source>
        <dbReference type="ARBA" id="ARBA00023136"/>
    </source>
</evidence>
<evidence type="ECO:0000313" key="9">
    <source>
        <dbReference type="Proteomes" id="UP001181693"/>
    </source>
</evidence>
<comment type="subcellular location">
    <subcellularLocation>
        <location evidence="1">Early endosome membrane</location>
        <topology evidence="1">Peripheral membrane protein</topology>
        <orientation evidence="1">Cytoplasmic side</orientation>
    </subcellularLocation>
</comment>
<dbReference type="InterPro" id="IPR036871">
    <property type="entry name" value="PX_dom_sf"/>
</dbReference>
<protein>
    <recommendedName>
        <fullName evidence="7">PX domain-containing protein</fullName>
    </recommendedName>
</protein>
<reference evidence="8" key="1">
    <citation type="thesis" date="2020" institute="ProQuest LLC" country="789 East Eisenhower Parkway, Ann Arbor, MI, USA">
        <title>Comparative Genomics and Chromosome Evolution.</title>
        <authorList>
            <person name="Mudd A.B."/>
        </authorList>
    </citation>
    <scope>NUCLEOTIDE SEQUENCE</scope>
    <source>
        <strain evidence="8">1538</strain>
        <tissue evidence="8">Blood</tissue>
    </source>
</reference>
<proteinExistence type="predicted"/>
<dbReference type="InterPro" id="IPR039937">
    <property type="entry name" value="SNX20/SNX21"/>
</dbReference>
<dbReference type="InterPro" id="IPR011990">
    <property type="entry name" value="TPR-like_helical_dom_sf"/>
</dbReference>
<organism evidence="8 9">
    <name type="scientific">Pyxicephalus adspersus</name>
    <name type="common">African bullfrog</name>
    <dbReference type="NCBI Taxonomy" id="30357"/>
    <lineage>
        <taxon>Eukaryota</taxon>
        <taxon>Metazoa</taxon>
        <taxon>Chordata</taxon>
        <taxon>Craniata</taxon>
        <taxon>Vertebrata</taxon>
        <taxon>Euteleostomi</taxon>
        <taxon>Amphibia</taxon>
        <taxon>Batrachia</taxon>
        <taxon>Anura</taxon>
        <taxon>Neobatrachia</taxon>
        <taxon>Ranoidea</taxon>
        <taxon>Pyxicephalidae</taxon>
        <taxon>Pyxicephalinae</taxon>
        <taxon>Pyxicephalus</taxon>
    </lineage>
</organism>